<gene>
    <name evidence="1" type="ORF">MNB_SV-5-906</name>
</gene>
<dbReference type="EMBL" id="FPKX01000074">
    <property type="protein sequence ID" value="SFZ98992.1"/>
    <property type="molecule type" value="Genomic_DNA"/>
</dbReference>
<dbReference type="PANTHER" id="PTHR30087:SF1">
    <property type="entry name" value="HYPOTHETICAL CYTOSOLIC PROTEIN"/>
    <property type="match status" value="1"/>
</dbReference>
<evidence type="ECO:0000313" key="1">
    <source>
        <dbReference type="EMBL" id="SFZ98992.1"/>
    </source>
</evidence>
<accession>A0A1W1EG31</accession>
<sequence>MKKVAISACLLGKECRYDASHNRDDDLLNELKEFELVPFCPEDFAFGSPRPTMDLVETGSGIKAISNKTKMDLSFAIEGYAKNFFDKHKDIELFIGKDRSPSCGVCSAKLYDEDKNLISTKARGLMAKEAKERGIESYDAERY</sequence>
<dbReference type="InterPro" id="IPR007553">
    <property type="entry name" value="2-thiour_desulf"/>
</dbReference>
<reference evidence="1" key="1">
    <citation type="submission" date="2016-10" db="EMBL/GenBank/DDBJ databases">
        <authorList>
            <person name="de Groot N.N."/>
        </authorList>
    </citation>
    <scope>NUCLEOTIDE SEQUENCE</scope>
</reference>
<protein>
    <submittedName>
        <fullName evidence="1">Uncharacterized protein</fullName>
    </submittedName>
</protein>
<dbReference type="AlphaFoldDB" id="A0A1W1EG31"/>
<dbReference type="PANTHER" id="PTHR30087">
    <property type="entry name" value="INNER MEMBRANE PROTEIN"/>
    <property type="match status" value="1"/>
</dbReference>
<proteinExistence type="predicted"/>
<dbReference type="Pfam" id="PF04463">
    <property type="entry name" value="2-thiour_desulf"/>
    <property type="match status" value="1"/>
</dbReference>
<organism evidence="1">
    <name type="scientific">hydrothermal vent metagenome</name>
    <dbReference type="NCBI Taxonomy" id="652676"/>
    <lineage>
        <taxon>unclassified sequences</taxon>
        <taxon>metagenomes</taxon>
        <taxon>ecological metagenomes</taxon>
    </lineage>
</organism>
<name>A0A1W1EG31_9ZZZZ</name>